<evidence type="ECO:0000256" key="2">
    <source>
        <dbReference type="SAM" id="Phobius"/>
    </source>
</evidence>
<gene>
    <name evidence="3" type="ORF">EJ997_04965</name>
</gene>
<name>A0A3Q9G3F0_9ACTO</name>
<reference evidence="3 4" key="1">
    <citation type="submission" date="2018-12" db="EMBL/GenBank/DDBJ databases">
        <title>Complete genome sequence of Flaviflexus sp. H23T48.</title>
        <authorList>
            <person name="Bae J.-W."/>
            <person name="Lee J.-Y."/>
        </authorList>
    </citation>
    <scope>NUCLEOTIDE SEQUENCE [LARGE SCALE GENOMIC DNA]</scope>
    <source>
        <strain evidence="3 4">H23T48</strain>
    </source>
</reference>
<evidence type="ECO:0000313" key="3">
    <source>
        <dbReference type="EMBL" id="AZQ76787.1"/>
    </source>
</evidence>
<protein>
    <submittedName>
        <fullName evidence="3">Uncharacterized protein</fullName>
    </submittedName>
</protein>
<dbReference type="RefSeq" id="WP_126703593.1">
    <property type="nucleotide sequence ID" value="NZ_CP034593.1"/>
</dbReference>
<keyword evidence="2" id="KW-0812">Transmembrane</keyword>
<dbReference type="AlphaFoldDB" id="A0A3Q9G3F0"/>
<proteinExistence type="predicted"/>
<feature type="transmembrane region" description="Helical" evidence="2">
    <location>
        <begin position="340"/>
        <end position="362"/>
    </location>
</feature>
<dbReference type="Proteomes" id="UP000280344">
    <property type="component" value="Chromosome"/>
</dbReference>
<keyword evidence="4" id="KW-1185">Reference proteome</keyword>
<feature type="compositionally biased region" description="Acidic residues" evidence="1">
    <location>
        <begin position="287"/>
        <end position="298"/>
    </location>
</feature>
<evidence type="ECO:0000256" key="1">
    <source>
        <dbReference type="SAM" id="MobiDB-lite"/>
    </source>
</evidence>
<feature type="compositionally biased region" description="Polar residues" evidence="1">
    <location>
        <begin position="185"/>
        <end position="199"/>
    </location>
</feature>
<sequence length="385" mass="39934">MSERRMTRREMRMAGLLKPKSAEEPGETPVDEEHTGTGPEPAGTPVTEPQAGELAEGQEPAEQVQDAVEPAEDSDKHGSDTPGTQAVAGASVDASSEKVTSAEETAPADEPALADEELDATAAHDTVGEFGKTSYASADEFVEDSATDDDQAAAVPERQSVFDRFSSTKQDPTDVAGGGAVDGDSTVNASEQLAQSGSAWTPAAQKQDPIDQFYGDQVASDEKPEDAVEKTADSDGKPADKDHRDSDSDSADVDNVDTVTSEKTDASAKSDSGSARFVAEPVVPAAGDEDEADEDETEHDFAGALRAELKSRPPVETESSARSADAAEEEEAPASRWKTIVLFLLLIVVGFGVGILLGSLIFSGGGASASALAVPASLTFYPGVL</sequence>
<dbReference type="EMBL" id="CP034593">
    <property type="protein sequence ID" value="AZQ76787.1"/>
    <property type="molecule type" value="Genomic_DNA"/>
</dbReference>
<accession>A0A3Q9G3F0</accession>
<dbReference type="KEGG" id="flh:EJ997_04965"/>
<feature type="region of interest" description="Disordered" evidence="1">
    <location>
        <begin position="141"/>
        <end position="330"/>
    </location>
</feature>
<keyword evidence="2" id="KW-0472">Membrane</keyword>
<feature type="compositionally biased region" description="Acidic residues" evidence="1">
    <location>
        <begin position="141"/>
        <end position="151"/>
    </location>
</feature>
<organism evidence="3 4">
    <name type="scientific">Flaviflexus ciconiae</name>
    <dbReference type="NCBI Taxonomy" id="2496867"/>
    <lineage>
        <taxon>Bacteria</taxon>
        <taxon>Bacillati</taxon>
        <taxon>Actinomycetota</taxon>
        <taxon>Actinomycetes</taxon>
        <taxon>Actinomycetales</taxon>
        <taxon>Actinomycetaceae</taxon>
        <taxon>Flaviflexus</taxon>
    </lineage>
</organism>
<evidence type="ECO:0000313" key="4">
    <source>
        <dbReference type="Proteomes" id="UP000280344"/>
    </source>
</evidence>
<keyword evidence="2" id="KW-1133">Transmembrane helix</keyword>
<feature type="region of interest" description="Disordered" evidence="1">
    <location>
        <begin position="1"/>
        <end position="126"/>
    </location>
</feature>
<feature type="compositionally biased region" description="Basic and acidic residues" evidence="1">
    <location>
        <begin position="220"/>
        <end position="247"/>
    </location>
</feature>
<feature type="compositionally biased region" description="Low complexity" evidence="1">
    <location>
        <begin position="102"/>
        <end position="111"/>
    </location>
</feature>
<feature type="compositionally biased region" description="Basic and acidic residues" evidence="1">
    <location>
        <begin position="1"/>
        <end position="12"/>
    </location>
</feature>